<dbReference type="Proteomes" id="UP000606786">
    <property type="component" value="Unassembled WGS sequence"/>
</dbReference>
<protein>
    <submittedName>
        <fullName evidence="1">(Mediterranean fruit fly) hypothetical protein</fullName>
    </submittedName>
</protein>
<comment type="caution">
    <text evidence="1">The sequence shown here is derived from an EMBL/GenBank/DDBJ whole genome shotgun (WGS) entry which is preliminary data.</text>
</comment>
<dbReference type="EMBL" id="CAJHJT010000001">
    <property type="protein sequence ID" value="CAD6991055.1"/>
    <property type="molecule type" value="Genomic_DNA"/>
</dbReference>
<proteinExistence type="predicted"/>
<evidence type="ECO:0000313" key="1">
    <source>
        <dbReference type="EMBL" id="CAD6991055.1"/>
    </source>
</evidence>
<reference evidence="1" key="1">
    <citation type="submission" date="2020-11" db="EMBL/GenBank/DDBJ databases">
        <authorList>
            <person name="Whitehead M."/>
        </authorList>
    </citation>
    <scope>NUCLEOTIDE SEQUENCE</scope>
    <source>
        <strain evidence="1">EGII</strain>
    </source>
</reference>
<accession>A0A811U1B0</accession>
<keyword evidence="2" id="KW-1185">Reference proteome</keyword>
<sequence>MKSIKINKVSVKQLGNKSVSWVRVRDGHILTVDRYMLRCVCDVSSNESNLLVRPIPYLIRDPKYKYMTETLKMKNKTRKDSQHVPLRFQE</sequence>
<evidence type="ECO:0000313" key="2">
    <source>
        <dbReference type="Proteomes" id="UP000606786"/>
    </source>
</evidence>
<dbReference type="AlphaFoldDB" id="A0A811U1B0"/>
<gene>
    <name evidence="1" type="ORF">CCAP1982_LOCUS4</name>
</gene>
<name>A0A811U1B0_CERCA</name>
<organism evidence="1 2">
    <name type="scientific">Ceratitis capitata</name>
    <name type="common">Mediterranean fruit fly</name>
    <name type="synonym">Tephritis capitata</name>
    <dbReference type="NCBI Taxonomy" id="7213"/>
    <lineage>
        <taxon>Eukaryota</taxon>
        <taxon>Metazoa</taxon>
        <taxon>Ecdysozoa</taxon>
        <taxon>Arthropoda</taxon>
        <taxon>Hexapoda</taxon>
        <taxon>Insecta</taxon>
        <taxon>Pterygota</taxon>
        <taxon>Neoptera</taxon>
        <taxon>Endopterygota</taxon>
        <taxon>Diptera</taxon>
        <taxon>Brachycera</taxon>
        <taxon>Muscomorpha</taxon>
        <taxon>Tephritoidea</taxon>
        <taxon>Tephritidae</taxon>
        <taxon>Ceratitis</taxon>
        <taxon>Ceratitis</taxon>
    </lineage>
</organism>